<dbReference type="SUPFAM" id="SSF50341">
    <property type="entry name" value="CheW-like"/>
    <property type="match status" value="1"/>
</dbReference>
<sequence length="178" mass="19744">MSELTAKRTAVKPAMQALFLLFRIGSERYALQAIEVAEVLPRLPLKPIPRAPDWVAGVFAYRGAVVPVIDLSALTFGLPAQARTSTRLVLVNYRPDETVDAQLLGLILEQATDTLRCNPADFQPYGLDNRQAPYLGPVREDAQGLLQWVRVADLLDEQVRALLFPSPPLDPALFEERP</sequence>
<name>A0A0K1QMI8_PSEFL</name>
<dbReference type="InterPro" id="IPR039315">
    <property type="entry name" value="CheW"/>
</dbReference>
<organism evidence="2 3">
    <name type="scientific">Pseudomonas fluorescens NCIMB 11764</name>
    <dbReference type="NCBI Taxonomy" id="1221522"/>
    <lineage>
        <taxon>Bacteria</taxon>
        <taxon>Pseudomonadati</taxon>
        <taxon>Pseudomonadota</taxon>
        <taxon>Gammaproteobacteria</taxon>
        <taxon>Pseudomonadales</taxon>
        <taxon>Pseudomonadaceae</taxon>
        <taxon>Pseudomonas</taxon>
    </lineage>
</organism>
<dbReference type="InterPro" id="IPR036061">
    <property type="entry name" value="CheW-like_dom_sf"/>
</dbReference>
<feature type="domain" description="CheW-like" evidence="1">
    <location>
        <begin position="16"/>
        <end position="160"/>
    </location>
</feature>
<evidence type="ECO:0000259" key="1">
    <source>
        <dbReference type="PROSITE" id="PS50851"/>
    </source>
</evidence>
<accession>A0A0K1QMI8</accession>
<dbReference type="Pfam" id="PF01584">
    <property type="entry name" value="CheW"/>
    <property type="match status" value="1"/>
</dbReference>
<dbReference type="PANTHER" id="PTHR22617:SF43">
    <property type="entry name" value="PROTEIN PILI"/>
    <property type="match status" value="1"/>
</dbReference>
<dbReference type="RefSeq" id="WP_017336654.1">
    <property type="nucleotide sequence ID" value="NZ_CP010945.1"/>
</dbReference>
<dbReference type="PROSITE" id="PS50851">
    <property type="entry name" value="CHEW"/>
    <property type="match status" value="1"/>
</dbReference>
<dbReference type="Gene3D" id="2.30.30.40">
    <property type="entry name" value="SH3 Domains"/>
    <property type="match status" value="1"/>
</dbReference>
<dbReference type="SMART" id="SM00260">
    <property type="entry name" value="CheW"/>
    <property type="match status" value="1"/>
</dbReference>
<reference evidence="2 3" key="1">
    <citation type="journal article" date="2012" name="J. Bacteriol.">
        <title>Draft genome sequence of the cyanide-utilizing bacterium Pseudomonas fluorescens strain NCIMB 11764.</title>
        <authorList>
            <person name="Vilo C.A."/>
            <person name="Benedik M.J."/>
            <person name="Kunz D.A."/>
            <person name="Dong Q."/>
        </authorList>
    </citation>
    <scope>NUCLEOTIDE SEQUENCE [LARGE SCALE GENOMIC DNA]</scope>
    <source>
        <strain evidence="2 3">NCIMB 11764</strain>
    </source>
</reference>
<gene>
    <name evidence="2" type="ORF">B723_11105</name>
</gene>
<evidence type="ECO:0000313" key="2">
    <source>
        <dbReference type="EMBL" id="AKV06918.1"/>
    </source>
</evidence>
<evidence type="ECO:0000313" key="3">
    <source>
        <dbReference type="Proteomes" id="UP000017175"/>
    </source>
</evidence>
<dbReference type="AlphaFoldDB" id="A0A0K1QMI8"/>
<dbReference type="PANTHER" id="PTHR22617">
    <property type="entry name" value="CHEMOTAXIS SENSOR HISTIDINE KINASE-RELATED"/>
    <property type="match status" value="1"/>
</dbReference>
<protein>
    <submittedName>
        <fullName evidence="2">Chemotaxis protein CheW</fullName>
    </submittedName>
</protein>
<dbReference type="GO" id="GO:0006935">
    <property type="term" value="P:chemotaxis"/>
    <property type="evidence" value="ECO:0007669"/>
    <property type="project" value="InterPro"/>
</dbReference>
<dbReference type="Proteomes" id="UP000017175">
    <property type="component" value="Chromosome"/>
</dbReference>
<dbReference type="Gene3D" id="2.40.50.180">
    <property type="entry name" value="CheA-289, Domain 4"/>
    <property type="match status" value="1"/>
</dbReference>
<dbReference type="GO" id="GO:0005829">
    <property type="term" value="C:cytosol"/>
    <property type="evidence" value="ECO:0007669"/>
    <property type="project" value="TreeGrafter"/>
</dbReference>
<dbReference type="GO" id="GO:0007165">
    <property type="term" value="P:signal transduction"/>
    <property type="evidence" value="ECO:0007669"/>
    <property type="project" value="InterPro"/>
</dbReference>
<dbReference type="eggNOG" id="COG0835">
    <property type="taxonomic scope" value="Bacteria"/>
</dbReference>
<dbReference type="OrthoDB" id="21913at2"/>
<dbReference type="InterPro" id="IPR002545">
    <property type="entry name" value="CheW-lke_dom"/>
</dbReference>
<proteinExistence type="predicted"/>
<dbReference type="EMBL" id="CP010945">
    <property type="protein sequence ID" value="AKV06918.1"/>
    <property type="molecule type" value="Genomic_DNA"/>
</dbReference>